<dbReference type="EMBL" id="RQGD01000022">
    <property type="protein sequence ID" value="TGL60297.1"/>
    <property type="molecule type" value="Genomic_DNA"/>
</dbReference>
<dbReference type="SUPFAM" id="SSF58104">
    <property type="entry name" value="Methyl-accepting chemotaxis protein (MCP) signaling domain"/>
    <property type="match status" value="1"/>
</dbReference>
<sequence>MIKIPFFGRDKLAKFLKENQSKIEYKLLTNQPIEVQNFSEVETLFRFQGRLREKIVQSADAISVSILGSTASLKNIQDFQGEIVDSLAHFSDISMNLASSTEELDAVLHNVSEQVTGAIEAFDETGRNTQDVILSLKETVTAVSKVSSQSKMIKDENEKNQQEFLDLFKDLEQISNNINLVKEISEKTNLLALNASIEAARAGDQGRGFAVVADGVSKLAENTKLAVKTIQQSAIQMKARFSSWQDNAMKRVKAINEIIDEIEIINFSISGNQSESSYTYEKILELIKQFHELKQKLKEIGSASENIANDSTSISYKVQNLSDKSISTKNDFEIIFGKINDTVKMITNQNSVWLLEFIFARRMDHINWVQAVDKAIAANDATQLPQLNHKLCKMGLWYYQSEVIDPKQAEIHRSLEIPHHKLHAAAIEIKNAILSNDKDKIKTERQNLQAIFQQLAGIFDEYLRFLENKSTQDFYNHSN</sequence>
<evidence type="ECO:0000313" key="5">
    <source>
        <dbReference type="Proteomes" id="UP000297693"/>
    </source>
</evidence>
<accession>A0A4R9K6U7</accession>
<dbReference type="PANTHER" id="PTHR32089">
    <property type="entry name" value="METHYL-ACCEPTING CHEMOTAXIS PROTEIN MCPB"/>
    <property type="match status" value="1"/>
</dbReference>
<dbReference type="PANTHER" id="PTHR32089:SF112">
    <property type="entry name" value="LYSOZYME-LIKE PROTEIN-RELATED"/>
    <property type="match status" value="1"/>
</dbReference>
<dbReference type="OrthoDB" id="13222at2"/>
<name>A0A4R9K6U7_9LEPT</name>
<keyword evidence="1 2" id="KW-0807">Transducer</keyword>
<dbReference type="Gene3D" id="1.10.287.950">
    <property type="entry name" value="Methyl-accepting chemotaxis protein"/>
    <property type="match status" value="1"/>
</dbReference>
<dbReference type="Gene3D" id="1.20.120.30">
    <property type="entry name" value="Aspartate receptor, ligand-binding domain"/>
    <property type="match status" value="1"/>
</dbReference>
<reference evidence="4" key="1">
    <citation type="journal article" date="2019" name="PLoS Negl. Trop. Dis.">
        <title>Revisiting the worldwide diversity of Leptospira species in the environment.</title>
        <authorList>
            <person name="Vincent A.T."/>
            <person name="Schiettekatte O."/>
            <person name="Bourhy P."/>
            <person name="Veyrier F.J."/>
            <person name="Picardeau M."/>
        </authorList>
    </citation>
    <scope>NUCLEOTIDE SEQUENCE [LARGE SCALE GENOMIC DNA]</scope>
    <source>
        <strain evidence="4">201702476</strain>
    </source>
</reference>
<dbReference type="SMART" id="SM00283">
    <property type="entry name" value="MA"/>
    <property type="match status" value="1"/>
</dbReference>
<dbReference type="InterPro" id="IPR004089">
    <property type="entry name" value="MCPsignal_dom"/>
</dbReference>
<gene>
    <name evidence="4" type="ORF">EHQ58_07315</name>
</gene>
<feature type="domain" description="Methyl-accepting transducer" evidence="3">
    <location>
        <begin position="72"/>
        <end position="315"/>
    </location>
</feature>
<dbReference type="PROSITE" id="PS50111">
    <property type="entry name" value="CHEMOTAXIS_TRANSDUC_2"/>
    <property type="match status" value="1"/>
</dbReference>
<comment type="caution">
    <text evidence="4">The sequence shown here is derived from an EMBL/GenBank/DDBJ whole genome shotgun (WGS) entry which is preliminary data.</text>
</comment>
<dbReference type="Pfam" id="PF00015">
    <property type="entry name" value="MCPsignal"/>
    <property type="match status" value="1"/>
</dbReference>
<dbReference type="Proteomes" id="UP000297693">
    <property type="component" value="Unassembled WGS sequence"/>
</dbReference>
<evidence type="ECO:0000313" key="4">
    <source>
        <dbReference type="EMBL" id="TGL60297.1"/>
    </source>
</evidence>
<evidence type="ECO:0000256" key="1">
    <source>
        <dbReference type="ARBA" id="ARBA00023224"/>
    </source>
</evidence>
<dbReference type="InterPro" id="IPR025991">
    <property type="entry name" value="Chemoreceptor_zinc-bind_dom"/>
</dbReference>
<evidence type="ECO:0000256" key="2">
    <source>
        <dbReference type="PROSITE-ProRule" id="PRU00284"/>
    </source>
</evidence>
<dbReference type="GO" id="GO:0016020">
    <property type="term" value="C:membrane"/>
    <property type="evidence" value="ECO:0007669"/>
    <property type="project" value="InterPro"/>
</dbReference>
<protein>
    <submittedName>
        <fullName evidence="4">Chemotaxis protein</fullName>
    </submittedName>
</protein>
<organism evidence="4 5">
    <name type="scientific">Leptospira ognonensis</name>
    <dbReference type="NCBI Taxonomy" id="2484945"/>
    <lineage>
        <taxon>Bacteria</taxon>
        <taxon>Pseudomonadati</taxon>
        <taxon>Spirochaetota</taxon>
        <taxon>Spirochaetia</taxon>
        <taxon>Leptospirales</taxon>
        <taxon>Leptospiraceae</taxon>
        <taxon>Leptospira</taxon>
    </lineage>
</organism>
<evidence type="ECO:0000259" key="3">
    <source>
        <dbReference type="PROSITE" id="PS50111"/>
    </source>
</evidence>
<dbReference type="RefSeq" id="WP_135623222.1">
    <property type="nucleotide sequence ID" value="NZ_RQGD01000022.1"/>
</dbReference>
<keyword evidence="5" id="KW-1185">Reference proteome</keyword>
<dbReference type="AlphaFoldDB" id="A0A4R9K6U7"/>
<dbReference type="Pfam" id="PF13682">
    <property type="entry name" value="CZB"/>
    <property type="match status" value="1"/>
</dbReference>
<proteinExistence type="predicted"/>
<dbReference type="GO" id="GO:0007165">
    <property type="term" value="P:signal transduction"/>
    <property type="evidence" value="ECO:0007669"/>
    <property type="project" value="UniProtKB-KW"/>
</dbReference>